<dbReference type="Gene3D" id="1.20.1270.10">
    <property type="match status" value="1"/>
</dbReference>
<dbReference type="InterPro" id="IPR029047">
    <property type="entry name" value="HSP70_peptide-bd_sf"/>
</dbReference>
<dbReference type="FunFam" id="3.30.420.40:FF:000171">
    <property type="entry name" value="Heat shock 70 kDa protein 4"/>
    <property type="match status" value="2"/>
</dbReference>
<dbReference type="OrthoDB" id="434160at2759"/>
<evidence type="ECO:0000256" key="1">
    <source>
        <dbReference type="ARBA" id="ARBA00022741"/>
    </source>
</evidence>
<evidence type="ECO:0000313" key="6">
    <source>
        <dbReference type="Proteomes" id="UP000235145"/>
    </source>
</evidence>
<dbReference type="GO" id="GO:0005829">
    <property type="term" value="C:cytosol"/>
    <property type="evidence" value="ECO:0000318"/>
    <property type="project" value="GO_Central"/>
</dbReference>
<dbReference type="InterPro" id="IPR029048">
    <property type="entry name" value="HSP70_C_sf"/>
</dbReference>
<accession>A0A9R1V267</accession>
<dbReference type="InterPro" id="IPR043129">
    <property type="entry name" value="ATPase_NBD"/>
</dbReference>
<dbReference type="PANTHER" id="PTHR45639">
    <property type="entry name" value="HSC70CB, ISOFORM G-RELATED"/>
    <property type="match status" value="1"/>
</dbReference>
<keyword evidence="1" id="KW-0547">Nucleotide-binding</keyword>
<gene>
    <name evidence="5" type="ORF">LSAT_V11C700349020</name>
</gene>
<keyword evidence="2" id="KW-0067">ATP-binding</keyword>
<reference evidence="5 6" key="1">
    <citation type="journal article" date="2017" name="Nat. Commun.">
        <title>Genome assembly with in vitro proximity ligation data and whole-genome triplication in lettuce.</title>
        <authorList>
            <person name="Reyes-Chin-Wo S."/>
            <person name="Wang Z."/>
            <person name="Yang X."/>
            <person name="Kozik A."/>
            <person name="Arikit S."/>
            <person name="Song C."/>
            <person name="Xia L."/>
            <person name="Froenicke L."/>
            <person name="Lavelle D.O."/>
            <person name="Truco M.J."/>
            <person name="Xia R."/>
            <person name="Zhu S."/>
            <person name="Xu C."/>
            <person name="Xu H."/>
            <person name="Xu X."/>
            <person name="Cox K."/>
            <person name="Korf I."/>
            <person name="Meyers B.C."/>
            <person name="Michelmore R.W."/>
        </authorList>
    </citation>
    <scope>NUCLEOTIDE SEQUENCE [LARGE SCALE GENOMIC DNA]</scope>
    <source>
        <strain evidence="6">cv. Salinas</strain>
        <tissue evidence="5">Seedlings</tissue>
    </source>
</reference>
<dbReference type="SUPFAM" id="SSF53067">
    <property type="entry name" value="Actin-like ATPase domain"/>
    <property type="match status" value="2"/>
</dbReference>
<comment type="similarity">
    <text evidence="4">Belongs to the heat shock protein 70 (TC 1.A.33) family. HSP110/SSE subfamily.</text>
</comment>
<dbReference type="InterPro" id="IPR013126">
    <property type="entry name" value="Hsp_70_fam"/>
</dbReference>
<dbReference type="GO" id="GO:0005634">
    <property type="term" value="C:nucleus"/>
    <property type="evidence" value="ECO:0000318"/>
    <property type="project" value="GO_Central"/>
</dbReference>
<dbReference type="GO" id="GO:0006457">
    <property type="term" value="P:protein folding"/>
    <property type="evidence" value="ECO:0000318"/>
    <property type="project" value="GO_Central"/>
</dbReference>
<dbReference type="Gene3D" id="2.60.34.10">
    <property type="entry name" value="Substrate Binding Domain Of DNAk, Chain A, domain 1"/>
    <property type="match status" value="1"/>
</dbReference>
<dbReference type="PRINTS" id="PR00301">
    <property type="entry name" value="HEATSHOCK70"/>
</dbReference>
<evidence type="ECO:0000313" key="5">
    <source>
        <dbReference type="EMBL" id="KAJ0196998.1"/>
    </source>
</evidence>
<dbReference type="Proteomes" id="UP000235145">
    <property type="component" value="Unassembled WGS sequence"/>
</dbReference>
<dbReference type="Gene3D" id="3.30.30.30">
    <property type="match status" value="1"/>
</dbReference>
<dbReference type="PANTHER" id="PTHR45639:SF23">
    <property type="entry name" value="HEAT SHOCK PROTEIN 70 FAMILY"/>
    <property type="match status" value="1"/>
</dbReference>
<dbReference type="GO" id="GO:0005524">
    <property type="term" value="F:ATP binding"/>
    <property type="evidence" value="ECO:0007669"/>
    <property type="project" value="UniProtKB-KW"/>
</dbReference>
<name>A0A9R1V267_LACSA</name>
<evidence type="ECO:0000256" key="3">
    <source>
        <dbReference type="ARBA" id="ARBA00023186"/>
    </source>
</evidence>
<dbReference type="Gene3D" id="3.90.640.10">
    <property type="entry name" value="Actin, Chain A, domain 4"/>
    <property type="match status" value="1"/>
</dbReference>
<organism evidence="5 6">
    <name type="scientific">Lactuca sativa</name>
    <name type="common">Garden lettuce</name>
    <dbReference type="NCBI Taxonomy" id="4236"/>
    <lineage>
        <taxon>Eukaryota</taxon>
        <taxon>Viridiplantae</taxon>
        <taxon>Streptophyta</taxon>
        <taxon>Embryophyta</taxon>
        <taxon>Tracheophyta</taxon>
        <taxon>Spermatophyta</taxon>
        <taxon>Magnoliopsida</taxon>
        <taxon>eudicotyledons</taxon>
        <taxon>Gunneridae</taxon>
        <taxon>Pentapetalae</taxon>
        <taxon>asterids</taxon>
        <taxon>campanulids</taxon>
        <taxon>Asterales</taxon>
        <taxon>Asteraceae</taxon>
        <taxon>Cichorioideae</taxon>
        <taxon>Cichorieae</taxon>
        <taxon>Lactucinae</taxon>
        <taxon>Lactuca</taxon>
    </lineage>
</organism>
<keyword evidence="6" id="KW-1185">Reference proteome</keyword>
<proteinExistence type="inferred from homology"/>
<dbReference type="GO" id="GO:0000774">
    <property type="term" value="F:adenyl-nucleotide exchange factor activity"/>
    <property type="evidence" value="ECO:0000318"/>
    <property type="project" value="GO_Central"/>
</dbReference>
<dbReference type="FunFam" id="3.30.30.30:FF:000002">
    <property type="entry name" value="Heat shock 70 kDa protein 4"/>
    <property type="match status" value="1"/>
</dbReference>
<evidence type="ECO:0000256" key="2">
    <source>
        <dbReference type="ARBA" id="ARBA00022840"/>
    </source>
</evidence>
<dbReference type="AlphaFoldDB" id="A0A9R1V267"/>
<dbReference type="EMBL" id="NBSK02000007">
    <property type="protein sequence ID" value="KAJ0196998.1"/>
    <property type="molecule type" value="Genomic_DNA"/>
</dbReference>
<evidence type="ECO:0000256" key="4">
    <source>
        <dbReference type="ARBA" id="ARBA00061090"/>
    </source>
</evidence>
<dbReference type="FunFam" id="1.20.1270.10:FF:000002">
    <property type="entry name" value="Heat shock 70 kDa protein 4"/>
    <property type="match status" value="1"/>
</dbReference>
<comment type="caution">
    <text evidence="5">The sequence shown here is derived from an EMBL/GenBank/DDBJ whole genome shotgun (WGS) entry which is preliminary data.</text>
</comment>
<dbReference type="SUPFAM" id="SSF100934">
    <property type="entry name" value="Heat shock protein 70kD (HSP70), C-terminal subdomain"/>
    <property type="match status" value="1"/>
</dbReference>
<sequence>MSVIGFDIGNENCAIAVVKSGAIEVLLNNESNRETPAVVSFGEKQRFMGSAGATFATKFPKSTISQIKRLIGKLYNEPGVKEDLTLLPFETSEGQRGGVLIHLEYMNRKMTFTPVEILGMLFSHLKQMTEKNLESPVIDCVIGIPSYFTDLQRREYLHAASIAGLRPLQLVHDCTAVALGYGMFKTDFLKKGPTIVLFLDIGQCDTQVTVAAFEKGKMEILAHSFDPNLGGRDFDEVLFSHFATQFKQQYGIDVYTNVRASMRLRTACEKLKKVLSANAEAPLSIECLVDDKDLVGFITREEFEKLSAKLLERVTDVCHMAIKDYNLHKIHTVELVGSGSRIPSIVSKISFLFKREPMRTLNGSECVARGCALYCAKLSPTINVQDYEIKDIFPYSVGLSFVDGENRRHPELMPFPKGSSFPMNRAVSYDGNTTVSCELFYTNKPDSAVSTRVGRFMISSDQISGDKNAKVTVNVKLNVHGIVEIQSASVLEVIQPPTDNSFQSRTKQLIINKIGNNFGWNDDAAYKPTDSTQLFNPRHAVEPRRRSNRGIEQKLSVSENHHVLTTKEEIDTAQQKAQMFAKQDIMVEKTKEKRNTLESFIYDTRTKLSSSYRSMATKSEVDIISNHLQDTEDWLYEEGDDESEQVYIKKLQVLTKLLVPIEARYKDDNDRQEAITALQTCIRENLQAAPSHKKQEVNYECSIVQGLVNRLSQPQDSLTKNVYYTSIINGITQTLKGRCEVILNPKPSLLNYEEPVDSYLQQNPNYQMQLDN</sequence>
<protein>
    <submittedName>
        <fullName evidence="5">Uncharacterized protein</fullName>
    </submittedName>
</protein>
<dbReference type="SUPFAM" id="SSF100920">
    <property type="entry name" value="Heat shock protein 70kD (HSP70), peptide-binding domain"/>
    <property type="match status" value="1"/>
</dbReference>
<dbReference type="Pfam" id="PF00012">
    <property type="entry name" value="HSP70"/>
    <property type="match status" value="2"/>
</dbReference>
<dbReference type="Gene3D" id="3.30.420.40">
    <property type="match status" value="2"/>
</dbReference>
<dbReference type="Gramene" id="rna-gnl|WGS:NBSK|LSAT_7X17820_mrna">
    <property type="protein sequence ID" value="cds-PLY66824.1"/>
    <property type="gene ID" value="gene-LSAT_7X17820"/>
</dbReference>
<keyword evidence="3" id="KW-0143">Chaperone</keyword>
<dbReference type="FunFam" id="3.90.640.10:FF:000004">
    <property type="entry name" value="Heat shock 70 kDa protein 4"/>
    <property type="match status" value="1"/>
</dbReference>
<dbReference type="GO" id="GO:0140662">
    <property type="term" value="F:ATP-dependent protein folding chaperone"/>
    <property type="evidence" value="ECO:0007669"/>
    <property type="project" value="InterPro"/>
</dbReference>